<dbReference type="KEGG" id="vaq:FIV01_08560"/>
<keyword evidence="3" id="KW-1185">Reference proteome</keyword>
<proteinExistence type="predicted"/>
<dbReference type="InterPro" id="IPR057238">
    <property type="entry name" value="DUF7916"/>
</dbReference>
<evidence type="ECO:0000313" key="2">
    <source>
        <dbReference type="EMBL" id="QFT26478.1"/>
    </source>
</evidence>
<accession>A0A5P9CJI7</accession>
<protein>
    <recommendedName>
        <fullName evidence="1">DUF7916 domain-containing protein</fullName>
    </recommendedName>
</protein>
<evidence type="ECO:0000259" key="1">
    <source>
        <dbReference type="Pfam" id="PF25509"/>
    </source>
</evidence>
<sequence>MKRLLDCSASNFNNMTKEDLLFAIKASEGRVLMTETIASVQPLLTNITNAELASSQGADLLLINMFDVNRPEIIGLPKSTRPQSVIATLKQLTGRPVGVNLEAVDPEFAQEHNEIWAMCAGRAATPENVNALIDMRCDFIVLTGNPSNGVSNKAIIESLQQLKMHQKNKILIIAGKMHGAGVSSENGKKIITKQDVSSFANHGADVILLPAPGTVPGMSESYVSSLIDEAHKHNVLAMTAVGTSQEGADIDTIKHIALMSKMAGADLHHIGDTGYTGIALPENIRSYSIAIRGIRHTYARMARSVLR</sequence>
<dbReference type="AlphaFoldDB" id="A0A5P9CJI7"/>
<dbReference type="RefSeq" id="WP_152430617.1">
    <property type="nucleotide sequence ID" value="NZ_CBCSDK010000004.1"/>
</dbReference>
<dbReference type="OrthoDB" id="5581965at2"/>
<reference evidence="2 3" key="1">
    <citation type="submission" date="2019-10" db="EMBL/GenBank/DDBJ databases">
        <title>Complete genome sequence of Vibrio sp. strain THAF100, isolated from non-filtered water from the water column of tank 6 of a marine aquarium containing stony-coral fragments. Water maintained at 26 degree C.</title>
        <authorList>
            <person name="Ruckert C."/>
            <person name="Franco A."/>
            <person name="Kalinowski J."/>
            <person name="Glaeser S."/>
        </authorList>
    </citation>
    <scope>NUCLEOTIDE SEQUENCE [LARGE SCALE GENOMIC DNA]</scope>
    <source>
        <strain evidence="2 3">THAF100</strain>
    </source>
</reference>
<name>A0A5P9CJI7_9VIBR</name>
<dbReference type="EMBL" id="CP045350">
    <property type="protein sequence ID" value="QFT26478.1"/>
    <property type="molecule type" value="Genomic_DNA"/>
</dbReference>
<feature type="domain" description="DUF7916" evidence="1">
    <location>
        <begin position="5"/>
        <end position="307"/>
    </location>
</feature>
<evidence type="ECO:0000313" key="3">
    <source>
        <dbReference type="Proteomes" id="UP000326936"/>
    </source>
</evidence>
<dbReference type="Pfam" id="PF25509">
    <property type="entry name" value="DUF7916"/>
    <property type="match status" value="1"/>
</dbReference>
<gene>
    <name evidence="2" type="ORF">FIV01_08560</name>
</gene>
<organism evidence="2 3">
    <name type="scientific">Vibrio aquimaris</name>
    <dbReference type="NCBI Taxonomy" id="2587862"/>
    <lineage>
        <taxon>Bacteria</taxon>
        <taxon>Pseudomonadati</taxon>
        <taxon>Pseudomonadota</taxon>
        <taxon>Gammaproteobacteria</taxon>
        <taxon>Vibrionales</taxon>
        <taxon>Vibrionaceae</taxon>
        <taxon>Vibrio</taxon>
    </lineage>
</organism>
<dbReference type="Proteomes" id="UP000326936">
    <property type="component" value="Chromosome"/>
</dbReference>